<protein>
    <recommendedName>
        <fullName evidence="5">Copper chaperone PCu(A)C</fullName>
    </recommendedName>
</protein>
<feature type="signal peptide" evidence="2">
    <location>
        <begin position="1"/>
        <end position="20"/>
    </location>
</feature>
<proteinExistence type="predicted"/>
<evidence type="ECO:0000256" key="2">
    <source>
        <dbReference type="SAM" id="SignalP"/>
    </source>
</evidence>
<evidence type="ECO:0000313" key="4">
    <source>
        <dbReference type="Proteomes" id="UP000035540"/>
    </source>
</evidence>
<dbReference type="InterPro" id="IPR058248">
    <property type="entry name" value="Lxx211020-like"/>
</dbReference>
<feature type="region of interest" description="Disordered" evidence="1">
    <location>
        <begin position="170"/>
        <end position="194"/>
    </location>
</feature>
<dbReference type="InterPro" id="IPR036182">
    <property type="entry name" value="PCuAC_sf"/>
</dbReference>
<dbReference type="AlphaFoldDB" id="A0A0G3H6D9"/>
<feature type="chain" id="PRO_5039493506" description="Copper chaperone PCu(A)C" evidence="2">
    <location>
        <begin position="21"/>
        <end position="194"/>
    </location>
</feature>
<dbReference type="STRING" id="136857.CTEST_07510"/>
<dbReference type="EMBL" id="CP011545">
    <property type="protein sequence ID" value="AKK08939.1"/>
    <property type="molecule type" value="Genomic_DNA"/>
</dbReference>
<organism evidence="3 4">
    <name type="scientific">Corynebacterium testudinoris</name>
    <dbReference type="NCBI Taxonomy" id="136857"/>
    <lineage>
        <taxon>Bacteria</taxon>
        <taxon>Bacillati</taxon>
        <taxon>Actinomycetota</taxon>
        <taxon>Actinomycetes</taxon>
        <taxon>Mycobacteriales</taxon>
        <taxon>Corynebacteriaceae</taxon>
        <taxon>Corynebacterium</taxon>
    </lineage>
</organism>
<dbReference type="Gene3D" id="2.60.40.1890">
    <property type="entry name" value="PCu(A)C copper chaperone"/>
    <property type="match status" value="1"/>
</dbReference>
<dbReference type="Pfam" id="PF04314">
    <property type="entry name" value="PCuAC"/>
    <property type="match status" value="1"/>
</dbReference>
<dbReference type="InterPro" id="IPR007410">
    <property type="entry name" value="LpqE-like"/>
</dbReference>
<dbReference type="PANTHER" id="PTHR36302">
    <property type="entry name" value="BLR7088 PROTEIN"/>
    <property type="match status" value="1"/>
</dbReference>
<dbReference type="PROSITE" id="PS51257">
    <property type="entry name" value="PROKAR_LIPOPROTEIN"/>
    <property type="match status" value="1"/>
</dbReference>
<keyword evidence="4" id="KW-1185">Reference proteome</keyword>
<reference evidence="4" key="2">
    <citation type="submission" date="2015-05" db="EMBL/GenBank/DDBJ databases">
        <title>Complete genome sequence of Corynebacterium testudinoris DSM 44614, recovered from necrotic lesions in the mouth of a tortoise.</title>
        <authorList>
            <person name="Ruckert C."/>
            <person name="Albersmeier A."/>
            <person name="Winkler A."/>
            <person name="Tauch A."/>
        </authorList>
    </citation>
    <scope>NUCLEOTIDE SEQUENCE [LARGE SCALE GENOMIC DNA]</scope>
    <source>
        <strain evidence="4">DSM 44614</strain>
    </source>
</reference>
<sequence length="194" mass="20127">MFTRGRIAISAIAIAGLALAGCSPSGESASESKVNTATSAAAPSTGAHDNAEDTLTFTDGVVRAKGTDKDMTGIFGVFHNFSDSEVTVVGFKAGFDDATYEIHEVVDGVMQQKEGGITIPAGGTHELKPGGDHMMILDHKEEIPAGDEIDLVIELGDGSTVEVDNVPVRTMNSGDENYGEDGDLVGHSPAHDSH</sequence>
<accession>A0A0G3H6D9</accession>
<dbReference type="Proteomes" id="UP000035540">
    <property type="component" value="Chromosome"/>
</dbReference>
<feature type="region of interest" description="Disordered" evidence="1">
    <location>
        <begin position="28"/>
        <end position="51"/>
    </location>
</feature>
<name>A0A0G3H6D9_9CORY</name>
<dbReference type="PATRIC" id="fig|136857.5.peg.1498"/>
<dbReference type="PANTHER" id="PTHR36302:SF1">
    <property type="entry name" value="COPPER CHAPERONE PCU(A)C"/>
    <property type="match status" value="1"/>
</dbReference>
<dbReference type="SUPFAM" id="SSF110087">
    <property type="entry name" value="DR1885-like metal-binding protein"/>
    <property type="match status" value="1"/>
</dbReference>
<dbReference type="OrthoDB" id="9796962at2"/>
<feature type="compositionally biased region" description="Low complexity" evidence="1">
    <location>
        <begin position="36"/>
        <end position="47"/>
    </location>
</feature>
<reference evidence="3 4" key="1">
    <citation type="journal article" date="2015" name="Genome Announc.">
        <title>Complete Genome Sequence of the Type Strain Corynebacterium testudinoris DSM 44614, Recovered from Necrotic Lesions in the Mouth of a Tortoise.</title>
        <authorList>
            <person name="Ruckert C."/>
            <person name="Kriete M."/>
            <person name="Jaenicke S."/>
            <person name="Winkler A."/>
            <person name="Tauch A."/>
        </authorList>
    </citation>
    <scope>NUCLEOTIDE SEQUENCE [LARGE SCALE GENOMIC DNA]</scope>
    <source>
        <strain evidence="3 4">DSM 44614</strain>
    </source>
</reference>
<evidence type="ECO:0008006" key="5">
    <source>
        <dbReference type="Google" id="ProtNLM"/>
    </source>
</evidence>
<evidence type="ECO:0000313" key="3">
    <source>
        <dbReference type="EMBL" id="AKK08939.1"/>
    </source>
</evidence>
<dbReference type="KEGG" id="cted:CTEST_07510"/>
<keyword evidence="2" id="KW-0732">Signal</keyword>
<evidence type="ECO:0000256" key="1">
    <source>
        <dbReference type="SAM" id="MobiDB-lite"/>
    </source>
</evidence>
<dbReference type="RefSeq" id="WP_047253211.1">
    <property type="nucleotide sequence ID" value="NZ_CP011545.1"/>
</dbReference>
<gene>
    <name evidence="3" type="ORF">CTEST_07510</name>
</gene>